<feature type="domain" description="TRASH" evidence="1">
    <location>
        <begin position="166"/>
        <end position="204"/>
    </location>
</feature>
<keyword evidence="3" id="KW-1185">Reference proteome</keyword>
<dbReference type="AlphaFoldDB" id="A0AAC9HT89"/>
<organism evidence="2 3">
    <name type="scientific">Actinoalloteichus hymeniacidonis</name>
    <dbReference type="NCBI Taxonomy" id="340345"/>
    <lineage>
        <taxon>Bacteria</taxon>
        <taxon>Bacillati</taxon>
        <taxon>Actinomycetota</taxon>
        <taxon>Actinomycetes</taxon>
        <taxon>Pseudonocardiales</taxon>
        <taxon>Pseudonocardiaceae</taxon>
        <taxon>Actinoalloteichus</taxon>
    </lineage>
</organism>
<evidence type="ECO:0000313" key="2">
    <source>
        <dbReference type="EMBL" id="AOS65018.1"/>
    </source>
</evidence>
<evidence type="ECO:0000259" key="1">
    <source>
        <dbReference type="SMART" id="SM00746"/>
    </source>
</evidence>
<proteinExistence type="predicted"/>
<dbReference type="InterPro" id="IPR011017">
    <property type="entry name" value="TRASH_dom"/>
</dbReference>
<dbReference type="SMART" id="SM00746">
    <property type="entry name" value="TRASH"/>
    <property type="match status" value="1"/>
</dbReference>
<accession>A0AAC9HT89</accession>
<reference evidence="3" key="1">
    <citation type="submission" date="2016-03" db="EMBL/GenBank/DDBJ databases">
        <title>Complete genome sequence of the type strain Actinoalloteichus hymeniacidonis DSM 45092.</title>
        <authorList>
            <person name="Schaffert L."/>
            <person name="Albersmeier A."/>
            <person name="Winkler A."/>
            <person name="Kalinowski J."/>
            <person name="Zotchev S."/>
            <person name="Ruckert C."/>
        </authorList>
    </citation>
    <scope>NUCLEOTIDE SEQUENCE [LARGE SCALE GENOMIC DNA]</scope>
    <source>
        <strain evidence="3">HPA177(T) (DSM 45092(T))</strain>
    </source>
</reference>
<sequence>MLFVELFVSKGALDPGQLRRVAQRLGTIDELGQGGPDEDREEVAPRSAAVFASMTQVVVHEPETWVSEEKPLTLQDPPRCLIRVHVPGPWRKDLSESVIGYATRIVADEFTDGGLPYRQPTVQVHVIGVAEGSIGMLGKVTTSNDIVTMLSEPYREDAAQGRALTDPMCGVLVPLGVGATTVELDGELYAFCCRGCRAGFLAKQGSTAAQG</sequence>
<dbReference type="Proteomes" id="UP000095210">
    <property type="component" value="Chromosome"/>
</dbReference>
<gene>
    <name evidence="2" type="ORF">TL08_21150</name>
</gene>
<evidence type="ECO:0000313" key="3">
    <source>
        <dbReference type="Proteomes" id="UP000095210"/>
    </source>
</evidence>
<dbReference type="EMBL" id="CP014859">
    <property type="protein sequence ID" value="AOS65018.1"/>
    <property type="molecule type" value="Genomic_DNA"/>
</dbReference>
<protein>
    <recommendedName>
        <fullName evidence="1">TRASH domain-containing protein</fullName>
    </recommendedName>
</protein>
<name>A0AAC9HT89_9PSEU</name>
<dbReference type="KEGG" id="ahm:TL08_21150"/>
<dbReference type="RefSeq" id="WP_069851437.1">
    <property type="nucleotide sequence ID" value="NZ_CP014859.1"/>
</dbReference>